<evidence type="ECO:0000313" key="3">
    <source>
        <dbReference type="EMBL" id="TWV66013.1"/>
    </source>
</evidence>
<dbReference type="PRINTS" id="PR00080">
    <property type="entry name" value="SDRFAMILY"/>
</dbReference>
<reference evidence="3 4" key="1">
    <citation type="submission" date="2019-07" db="EMBL/GenBank/DDBJ databases">
        <title>Genome sequencing of Bacteroides dorei iSURF_12.</title>
        <authorList>
            <person name="Sevigny J.L."/>
            <person name="Ruoff K.L."/>
            <person name="Price C.E."/>
            <person name="Valls R.A."/>
            <person name="O'Toole G.A."/>
        </authorList>
    </citation>
    <scope>NUCLEOTIDE SEQUENCE [LARGE SCALE GENOMIC DNA]</scope>
    <source>
        <strain evidence="3 4">ANK132K_1B</strain>
    </source>
</reference>
<evidence type="ECO:0000313" key="4">
    <source>
        <dbReference type="Proteomes" id="UP000315833"/>
    </source>
</evidence>
<dbReference type="InterPro" id="IPR002347">
    <property type="entry name" value="SDR_fam"/>
</dbReference>
<dbReference type="PROSITE" id="PS00061">
    <property type="entry name" value="ADH_SHORT"/>
    <property type="match status" value="1"/>
</dbReference>
<dbReference type="PRINTS" id="PR00081">
    <property type="entry name" value="GDHRDH"/>
</dbReference>
<comment type="similarity">
    <text evidence="1 2">Belongs to the short-chain dehydrogenases/reductases (SDR) family.</text>
</comment>
<dbReference type="Pfam" id="PF00106">
    <property type="entry name" value="adh_short"/>
    <property type="match status" value="1"/>
</dbReference>
<dbReference type="GO" id="GO:0016616">
    <property type="term" value="F:oxidoreductase activity, acting on the CH-OH group of donors, NAD or NADP as acceptor"/>
    <property type="evidence" value="ECO:0007669"/>
    <property type="project" value="TreeGrafter"/>
</dbReference>
<comment type="caution">
    <text evidence="3">The sequence shown here is derived from an EMBL/GenBank/DDBJ whole genome shotgun (WGS) entry which is preliminary data.</text>
</comment>
<dbReference type="Proteomes" id="UP000315833">
    <property type="component" value="Unassembled WGS sequence"/>
</dbReference>
<evidence type="ECO:0000256" key="2">
    <source>
        <dbReference type="RuleBase" id="RU000363"/>
    </source>
</evidence>
<proteinExistence type="inferred from homology"/>
<dbReference type="EMBL" id="VOIF01000044">
    <property type="protein sequence ID" value="TWV66013.1"/>
    <property type="molecule type" value="Genomic_DNA"/>
</dbReference>
<gene>
    <name evidence="3" type="ORF">FSA04_21655</name>
</gene>
<dbReference type="AlphaFoldDB" id="A0A5C6KSX1"/>
<dbReference type="Gene3D" id="3.40.50.720">
    <property type="entry name" value="NAD(P)-binding Rossmann-like Domain"/>
    <property type="match status" value="1"/>
</dbReference>
<dbReference type="PANTHER" id="PTHR42760">
    <property type="entry name" value="SHORT-CHAIN DEHYDROGENASES/REDUCTASES FAMILY MEMBER"/>
    <property type="match status" value="1"/>
</dbReference>
<evidence type="ECO:0000256" key="1">
    <source>
        <dbReference type="ARBA" id="ARBA00006484"/>
    </source>
</evidence>
<dbReference type="CDD" id="cd05233">
    <property type="entry name" value="SDR_c"/>
    <property type="match status" value="1"/>
</dbReference>
<dbReference type="SUPFAM" id="SSF51735">
    <property type="entry name" value="NAD(P)-binding Rossmann-fold domains"/>
    <property type="match status" value="1"/>
</dbReference>
<accession>A0A5C6KSX1</accession>
<name>A0A5C6KSX1_9BACT</name>
<organism evidence="3 4">
    <name type="scientific">Phocaeicola dorei</name>
    <dbReference type="NCBI Taxonomy" id="357276"/>
    <lineage>
        <taxon>Bacteria</taxon>
        <taxon>Pseudomonadati</taxon>
        <taxon>Bacteroidota</taxon>
        <taxon>Bacteroidia</taxon>
        <taxon>Bacteroidales</taxon>
        <taxon>Bacteroidaceae</taxon>
        <taxon>Phocaeicola</taxon>
    </lineage>
</organism>
<sequence>MHDMGIISKIKSKLSYKEVTPLYMDDLLRDAYQTTSVVGGSLKGRIALVTGATSGIGFAIAERLLGEGCRVIISGRNVQKLQTAVAELKRRSCKANDDTLSTLLLNQYDAEAVRNSVDGLFSTAPVSIVINNAGFFGEKDHRCEFRSVTEEEYFRTIDVNLKSTILISELAAARMAQYGGGNILNISSICGFSRNHYYTPYGISKTGVIRFTEQLSAAYKGRGVIVNSIAPGSVATAMNHSRMNDNIASFHPLNHIIFSEQIAALAAFMIGNVSKFQVGEVKKACATENV</sequence>
<dbReference type="InterPro" id="IPR036291">
    <property type="entry name" value="NAD(P)-bd_dom_sf"/>
</dbReference>
<dbReference type="InterPro" id="IPR020904">
    <property type="entry name" value="Sc_DH/Rdtase_CS"/>
</dbReference>
<protein>
    <submittedName>
        <fullName evidence="3">SDR family oxidoreductase</fullName>
    </submittedName>
</protein>